<evidence type="ECO:0000313" key="3">
    <source>
        <dbReference type="Proteomes" id="UP000829720"/>
    </source>
</evidence>
<dbReference type="AlphaFoldDB" id="A0A8T3DL57"/>
<keyword evidence="3" id="KW-1185">Reference proteome</keyword>
<proteinExistence type="predicted"/>
<reference evidence="2" key="1">
    <citation type="submission" date="2021-01" db="EMBL/GenBank/DDBJ databases">
        <authorList>
            <person name="Zahm M."/>
            <person name="Roques C."/>
            <person name="Cabau C."/>
            <person name="Klopp C."/>
            <person name="Donnadieu C."/>
            <person name="Jouanno E."/>
            <person name="Lampietro C."/>
            <person name="Louis A."/>
            <person name="Herpin A."/>
            <person name="Echchiki A."/>
            <person name="Berthelot C."/>
            <person name="Parey E."/>
            <person name="Roest-Crollius H."/>
            <person name="Braasch I."/>
            <person name="Postlethwait J."/>
            <person name="Bobe J."/>
            <person name="Montfort J."/>
            <person name="Bouchez O."/>
            <person name="Begum T."/>
            <person name="Mejri S."/>
            <person name="Adams A."/>
            <person name="Chen W.-J."/>
            <person name="Guiguen Y."/>
        </authorList>
    </citation>
    <scope>NUCLEOTIDE SEQUENCE</scope>
    <source>
        <tissue evidence="2">Blood</tissue>
    </source>
</reference>
<protein>
    <submittedName>
        <fullName evidence="2">Uncharacterized protein</fullName>
    </submittedName>
</protein>
<name>A0A8T3DL57_9TELE</name>
<organism evidence="2 3">
    <name type="scientific">Albula goreensis</name>
    <dbReference type="NCBI Taxonomy" id="1534307"/>
    <lineage>
        <taxon>Eukaryota</taxon>
        <taxon>Metazoa</taxon>
        <taxon>Chordata</taxon>
        <taxon>Craniata</taxon>
        <taxon>Vertebrata</taxon>
        <taxon>Euteleostomi</taxon>
        <taxon>Actinopterygii</taxon>
        <taxon>Neopterygii</taxon>
        <taxon>Teleostei</taxon>
        <taxon>Albuliformes</taxon>
        <taxon>Albulidae</taxon>
        <taxon>Albula</taxon>
    </lineage>
</organism>
<dbReference type="Proteomes" id="UP000829720">
    <property type="component" value="Unassembled WGS sequence"/>
</dbReference>
<dbReference type="EMBL" id="JAERUA010000008">
    <property type="protein sequence ID" value="KAI1896786.1"/>
    <property type="molecule type" value="Genomic_DNA"/>
</dbReference>
<feature type="region of interest" description="Disordered" evidence="1">
    <location>
        <begin position="77"/>
        <end position="117"/>
    </location>
</feature>
<evidence type="ECO:0000313" key="2">
    <source>
        <dbReference type="EMBL" id="KAI1896786.1"/>
    </source>
</evidence>
<comment type="caution">
    <text evidence="2">The sequence shown here is derived from an EMBL/GenBank/DDBJ whole genome shotgun (WGS) entry which is preliminary data.</text>
</comment>
<sequence length="168" mass="18947">MRKSPPLARTGLPPTSLLSLMTLMPTGGTTHLVESPLVCYVVSPQPHSGDVTPSLSPRTILCLRRLLLGMETKRNQMLKTQKSRRMSRSQMRDHHSLRHPHRLLEDPQAGETPQGASPVSSWVELAVLDLPDPNFFKRNFSLPSPLFVSHRFLSSCPLFLYTVFFTLF</sequence>
<accession>A0A8T3DL57</accession>
<gene>
    <name evidence="2" type="ORF">AGOR_G00098400</name>
</gene>
<evidence type="ECO:0000256" key="1">
    <source>
        <dbReference type="SAM" id="MobiDB-lite"/>
    </source>
</evidence>